<gene>
    <name evidence="1" type="ORF">BpHYR1_035648</name>
</gene>
<keyword evidence="2" id="KW-1185">Reference proteome</keyword>
<reference evidence="1 2" key="1">
    <citation type="journal article" date="2018" name="Sci. Rep.">
        <title>Genomic signatures of local adaptation to the degree of environmental predictability in rotifers.</title>
        <authorList>
            <person name="Franch-Gras L."/>
            <person name="Hahn C."/>
            <person name="Garcia-Roger E.M."/>
            <person name="Carmona M.J."/>
            <person name="Serra M."/>
            <person name="Gomez A."/>
        </authorList>
    </citation>
    <scope>NUCLEOTIDE SEQUENCE [LARGE SCALE GENOMIC DNA]</scope>
    <source>
        <strain evidence="1">HYR1</strain>
    </source>
</reference>
<name>A0A3M7PT44_BRAPC</name>
<proteinExistence type="predicted"/>
<dbReference type="AlphaFoldDB" id="A0A3M7PT44"/>
<evidence type="ECO:0000313" key="1">
    <source>
        <dbReference type="EMBL" id="RNA02312.1"/>
    </source>
</evidence>
<dbReference type="Proteomes" id="UP000276133">
    <property type="component" value="Unassembled WGS sequence"/>
</dbReference>
<evidence type="ECO:0000313" key="2">
    <source>
        <dbReference type="Proteomes" id="UP000276133"/>
    </source>
</evidence>
<organism evidence="1 2">
    <name type="scientific">Brachionus plicatilis</name>
    <name type="common">Marine rotifer</name>
    <name type="synonym">Brachionus muelleri</name>
    <dbReference type="NCBI Taxonomy" id="10195"/>
    <lineage>
        <taxon>Eukaryota</taxon>
        <taxon>Metazoa</taxon>
        <taxon>Spiralia</taxon>
        <taxon>Gnathifera</taxon>
        <taxon>Rotifera</taxon>
        <taxon>Eurotatoria</taxon>
        <taxon>Monogononta</taxon>
        <taxon>Pseudotrocha</taxon>
        <taxon>Ploima</taxon>
        <taxon>Brachionidae</taxon>
        <taxon>Brachionus</taxon>
    </lineage>
</organism>
<accession>A0A3M7PT44</accession>
<comment type="caution">
    <text evidence="1">The sequence shown here is derived from an EMBL/GenBank/DDBJ whole genome shotgun (WGS) entry which is preliminary data.</text>
</comment>
<sequence>MVSLSLELGRQKKIAGTAIHLSGSQSYDFLAVVKIGAKTAAEYLVKHRILIETALNVNPDFTLTFDQLCIIAKLTKI</sequence>
<protein>
    <submittedName>
        <fullName evidence="1">Uncharacterized protein</fullName>
    </submittedName>
</protein>
<dbReference type="EMBL" id="REGN01008921">
    <property type="protein sequence ID" value="RNA02312.1"/>
    <property type="molecule type" value="Genomic_DNA"/>
</dbReference>